<gene>
    <name evidence="1" type="ORF">SARC_05718</name>
</gene>
<reference evidence="1 2" key="1">
    <citation type="submission" date="2011-02" db="EMBL/GenBank/DDBJ databases">
        <title>The Genome Sequence of Sphaeroforma arctica JP610.</title>
        <authorList>
            <consortium name="The Broad Institute Genome Sequencing Platform"/>
            <person name="Russ C."/>
            <person name="Cuomo C."/>
            <person name="Young S.K."/>
            <person name="Zeng Q."/>
            <person name="Gargeya S."/>
            <person name="Alvarado L."/>
            <person name="Berlin A."/>
            <person name="Chapman S.B."/>
            <person name="Chen Z."/>
            <person name="Freedman E."/>
            <person name="Gellesch M."/>
            <person name="Goldberg J."/>
            <person name="Griggs A."/>
            <person name="Gujja S."/>
            <person name="Heilman E."/>
            <person name="Heiman D."/>
            <person name="Howarth C."/>
            <person name="Mehta T."/>
            <person name="Neiman D."/>
            <person name="Pearson M."/>
            <person name="Roberts A."/>
            <person name="Saif S."/>
            <person name="Shea T."/>
            <person name="Shenoy N."/>
            <person name="Sisk P."/>
            <person name="Stolte C."/>
            <person name="Sykes S."/>
            <person name="White J."/>
            <person name="Yandava C."/>
            <person name="Burger G."/>
            <person name="Gray M.W."/>
            <person name="Holland P.W.H."/>
            <person name="King N."/>
            <person name="Lang F.B.F."/>
            <person name="Roger A.J."/>
            <person name="Ruiz-Trillo I."/>
            <person name="Haas B."/>
            <person name="Nusbaum C."/>
            <person name="Birren B."/>
        </authorList>
    </citation>
    <scope>NUCLEOTIDE SEQUENCE [LARGE SCALE GENOMIC DNA]</scope>
    <source>
        <strain evidence="1 2">JP610</strain>
    </source>
</reference>
<dbReference type="AlphaFoldDB" id="A0A0L0FZD1"/>
<dbReference type="GeneID" id="25906222"/>
<proteinExistence type="predicted"/>
<keyword evidence="2" id="KW-1185">Reference proteome</keyword>
<name>A0A0L0FZD1_9EUKA</name>
<dbReference type="Proteomes" id="UP000054560">
    <property type="component" value="Unassembled WGS sequence"/>
</dbReference>
<dbReference type="RefSeq" id="XP_014155891.1">
    <property type="nucleotide sequence ID" value="XM_014300416.1"/>
</dbReference>
<evidence type="ECO:0000313" key="1">
    <source>
        <dbReference type="EMBL" id="KNC81989.1"/>
    </source>
</evidence>
<sequence>MRSQVFTAMWLPKTLTDIMLPPVEHTSNRRVKVFLKTLKGWLKRSLSVGLYHSRRTQVPIFFANYIVTWSIVINTTPYTLDTGRACPHSSRSEVMSLLDADVTASGV</sequence>
<protein>
    <submittedName>
        <fullName evidence="1">Uncharacterized protein</fullName>
    </submittedName>
</protein>
<organism evidence="1 2">
    <name type="scientific">Sphaeroforma arctica JP610</name>
    <dbReference type="NCBI Taxonomy" id="667725"/>
    <lineage>
        <taxon>Eukaryota</taxon>
        <taxon>Ichthyosporea</taxon>
        <taxon>Ichthyophonida</taxon>
        <taxon>Sphaeroforma</taxon>
    </lineage>
</organism>
<dbReference type="EMBL" id="KQ241972">
    <property type="protein sequence ID" value="KNC81989.1"/>
    <property type="molecule type" value="Genomic_DNA"/>
</dbReference>
<evidence type="ECO:0000313" key="2">
    <source>
        <dbReference type="Proteomes" id="UP000054560"/>
    </source>
</evidence>
<accession>A0A0L0FZD1</accession>